<comment type="caution">
    <text evidence="1">The sequence shown here is derived from an EMBL/GenBank/DDBJ whole genome shotgun (WGS) entry which is preliminary data.</text>
</comment>
<gene>
    <name evidence="1" type="ORF">HMPREF0769_12231</name>
</gene>
<dbReference type="Proteomes" id="UP000003455">
    <property type="component" value="Chromosome"/>
</dbReference>
<reference evidence="1" key="1">
    <citation type="submission" date="2010-05" db="EMBL/GenBank/DDBJ databases">
        <authorList>
            <person name="Muzny D."/>
            <person name="Qin X."/>
            <person name="Buhay C."/>
            <person name="Dugan-Rocha S."/>
            <person name="Ding Y."/>
            <person name="Chen G."/>
            <person name="Hawes A."/>
            <person name="Holder M."/>
            <person name="Jhangiani S."/>
            <person name="Johnson A."/>
            <person name="Khan Z."/>
            <person name="Li Z."/>
            <person name="Liu W."/>
            <person name="Liu X."/>
            <person name="Perez L."/>
            <person name="Shen H."/>
            <person name="Wang Q."/>
            <person name="Watt J."/>
            <person name="Xi L."/>
            <person name="Xin Y."/>
            <person name="Zhou J."/>
            <person name="Deng J."/>
            <person name="Jiang H."/>
            <person name="Liu Y."/>
            <person name="Qu J."/>
            <person name="Song X.-Z."/>
            <person name="Zhang L."/>
            <person name="Villasana D."/>
            <person name="Johnson A."/>
            <person name="Liu J."/>
            <person name="Liyanage D."/>
            <person name="Lorensuhewa L."/>
            <person name="Robinson T."/>
            <person name="Song A."/>
            <person name="Song B.-B."/>
            <person name="Dinh H."/>
            <person name="Thornton R."/>
            <person name="Coyle M."/>
            <person name="Francisco L."/>
            <person name="Jackson L."/>
            <person name="Javaid M."/>
            <person name="Korchina V."/>
            <person name="Kovar C."/>
            <person name="Mata R."/>
            <person name="Mathew T."/>
            <person name="Ngo R."/>
            <person name="Nguyen L."/>
            <person name="Nguyen N."/>
            <person name="Okwuonu G."/>
            <person name="Ongeri F."/>
            <person name="Pham C."/>
            <person name="Simmons D."/>
            <person name="Wilczek-Boney K."/>
            <person name="Hale W."/>
            <person name="Jakkamsetti A."/>
            <person name="Pham P."/>
            <person name="Ruth R."/>
            <person name="San Lucas F."/>
            <person name="Warren J."/>
            <person name="Zhang J."/>
            <person name="Zhao Z."/>
            <person name="Zhou C."/>
            <person name="Zhu D."/>
            <person name="Lee S."/>
            <person name="Bess C."/>
            <person name="Blankenburg K."/>
            <person name="Forbes L."/>
            <person name="Fu Q."/>
            <person name="Gubbala S."/>
            <person name="Hirani K."/>
            <person name="Jayaseelan J.C."/>
            <person name="Lara F."/>
            <person name="Munidasa M."/>
            <person name="Palculict T."/>
            <person name="Patil S."/>
            <person name="Pu L.-L."/>
            <person name="Saada N."/>
            <person name="Tang L."/>
            <person name="Weissenberger G."/>
            <person name="Zhu Y."/>
            <person name="Hemphill L."/>
            <person name="Shang Y."/>
            <person name="Youmans B."/>
            <person name="Ayvaz T."/>
            <person name="Ross M."/>
            <person name="Santibanez J."/>
            <person name="Aqrawi P."/>
            <person name="Gross S."/>
            <person name="Joshi V."/>
            <person name="Fowler G."/>
            <person name="Nazareth L."/>
            <person name="Reid J."/>
            <person name="Worley K."/>
            <person name="Petrosino J."/>
            <person name="Highlander S."/>
            <person name="Gibbs R."/>
        </authorList>
    </citation>
    <scope>NUCLEOTIDE SEQUENCE [LARGE SCALE GENOMIC DNA]</scope>
    <source>
        <strain evidence="1">MN8</strain>
    </source>
</reference>
<accession>A0A0E1X7L5</accession>
<name>A0A0E1X7L5_STAAU</name>
<sequence length="107" mass="12371">MKGGLYMKLTKKQLKEYIEDYKKSDDILINLYIETYEFYCRLRDELKNSDLMIEHTNKAGASNIIKNPLSIELTKTVQTLNNLLKSMGLTAAQRKKIVQEEGGFGDY</sequence>
<dbReference type="Pfam" id="PF05119">
    <property type="entry name" value="Terminase_4"/>
    <property type="match status" value="1"/>
</dbReference>
<protein>
    <submittedName>
        <fullName evidence="1">Phage terminase, small subunit</fullName>
    </submittedName>
</protein>
<organism evidence="1">
    <name type="scientific">Staphylococcus aureus subsp. aureus MN8</name>
    <dbReference type="NCBI Taxonomy" id="548470"/>
    <lineage>
        <taxon>Bacteria</taxon>
        <taxon>Bacillati</taxon>
        <taxon>Bacillota</taxon>
        <taxon>Bacilli</taxon>
        <taxon>Bacillales</taxon>
        <taxon>Staphylococcaceae</taxon>
        <taxon>Staphylococcus</taxon>
    </lineage>
</organism>
<evidence type="ECO:0000313" key="1">
    <source>
        <dbReference type="EMBL" id="EFH94610.1"/>
    </source>
</evidence>
<dbReference type="AlphaFoldDB" id="A0A0E1X7L5"/>
<dbReference type="EMBL" id="ACJA02000004">
    <property type="protein sequence ID" value="EFH94610.1"/>
    <property type="molecule type" value="Genomic_DNA"/>
</dbReference>
<proteinExistence type="predicted"/>
<dbReference type="InterPro" id="IPR006448">
    <property type="entry name" value="Phage_term_ssu_P27"/>
</dbReference>
<dbReference type="HOGENOM" id="CLU_187267_0_0_9"/>